<reference evidence="1" key="1">
    <citation type="submission" date="2021-06" db="EMBL/GenBank/DDBJ databases">
        <authorList>
            <person name="Rolland C."/>
        </authorList>
    </citation>
    <scope>NUCLEOTIDE SEQUENCE</scope>
    <source>
        <strain evidence="1">347.936635</strain>
    </source>
</reference>
<gene>
    <name evidence="1" type="ORF">KOM_12_163</name>
</gene>
<proteinExistence type="predicted"/>
<organism evidence="1">
    <name type="scientific">Clandestinovirus</name>
    <dbReference type="NCBI Taxonomy" id="2831644"/>
    <lineage>
        <taxon>Viruses</taxon>
    </lineage>
</organism>
<name>A0A8F8KLQ5_9VIRU</name>
<accession>A0A8F8KLQ5</accession>
<sequence>MPIHKSVFTRLKHSNKIITLPPSMSNYDFHLDYLIKYEGEYYNPNTWDPVDNDDLPNLKTTLYPPGAEKPWVTVEVDIDALKDQYGCP</sequence>
<evidence type="ECO:0000313" key="1">
    <source>
        <dbReference type="EMBL" id="QYA18432.1"/>
    </source>
</evidence>
<dbReference type="EMBL" id="MZ420154">
    <property type="protein sequence ID" value="QYA18432.1"/>
    <property type="molecule type" value="Genomic_DNA"/>
</dbReference>
<protein>
    <submittedName>
        <fullName evidence="1">Uncharacterized protein</fullName>
    </submittedName>
</protein>